<evidence type="ECO:0000313" key="2">
    <source>
        <dbReference type="Proteomes" id="UP000887013"/>
    </source>
</evidence>
<reference evidence="1" key="1">
    <citation type="submission" date="2020-08" db="EMBL/GenBank/DDBJ databases">
        <title>Multicomponent nature underlies the extraordinary mechanical properties of spider dragline silk.</title>
        <authorList>
            <person name="Kono N."/>
            <person name="Nakamura H."/>
            <person name="Mori M."/>
            <person name="Yoshida Y."/>
            <person name="Ohtoshi R."/>
            <person name="Malay A.D."/>
            <person name="Moran D.A.P."/>
            <person name="Tomita M."/>
            <person name="Numata K."/>
            <person name="Arakawa K."/>
        </authorList>
    </citation>
    <scope>NUCLEOTIDE SEQUENCE</scope>
</reference>
<organism evidence="1 2">
    <name type="scientific">Nephila pilipes</name>
    <name type="common">Giant wood spider</name>
    <name type="synonym">Nephila maculata</name>
    <dbReference type="NCBI Taxonomy" id="299642"/>
    <lineage>
        <taxon>Eukaryota</taxon>
        <taxon>Metazoa</taxon>
        <taxon>Ecdysozoa</taxon>
        <taxon>Arthropoda</taxon>
        <taxon>Chelicerata</taxon>
        <taxon>Arachnida</taxon>
        <taxon>Araneae</taxon>
        <taxon>Araneomorphae</taxon>
        <taxon>Entelegynae</taxon>
        <taxon>Araneoidea</taxon>
        <taxon>Nephilidae</taxon>
        <taxon>Nephila</taxon>
    </lineage>
</organism>
<sequence>MLSYSERPLRSEIQHNLSGLLSVTYQQEIYQLNDDIRKFMQETYEVLHEEGNFEAEKNKLSNRMNNNLYERKELEATLQEMSMENRRRKLEKLRLTNKAICEVEAKIQLIPQFPFCYGPDDLRLAKEELNGWIPERSENLDCSHNSKDWKWSQSKKAFTTP</sequence>
<comment type="caution">
    <text evidence="1">The sequence shown here is derived from an EMBL/GenBank/DDBJ whole genome shotgun (WGS) entry which is preliminary data.</text>
</comment>
<protein>
    <submittedName>
        <fullName evidence="1">Uncharacterized protein</fullName>
    </submittedName>
</protein>
<dbReference type="AlphaFoldDB" id="A0A8X6PIF1"/>
<accession>A0A8X6PIF1</accession>
<dbReference type="EMBL" id="BMAW01116069">
    <property type="protein sequence ID" value="GFT69031.1"/>
    <property type="molecule type" value="Genomic_DNA"/>
</dbReference>
<evidence type="ECO:0000313" key="1">
    <source>
        <dbReference type="EMBL" id="GFT69031.1"/>
    </source>
</evidence>
<dbReference type="Proteomes" id="UP000887013">
    <property type="component" value="Unassembled WGS sequence"/>
</dbReference>
<proteinExistence type="predicted"/>
<name>A0A8X6PIF1_NEPPI</name>
<keyword evidence="2" id="KW-1185">Reference proteome</keyword>
<gene>
    <name evidence="1" type="ORF">NPIL_677981</name>
</gene>